<feature type="transmembrane region" description="Helical" evidence="2">
    <location>
        <begin position="42"/>
        <end position="60"/>
    </location>
</feature>
<dbReference type="Pfam" id="PF13727">
    <property type="entry name" value="CoA_binding_3"/>
    <property type="match status" value="1"/>
</dbReference>
<dbReference type="AlphaFoldDB" id="A0A9X3FUR0"/>
<dbReference type="CDD" id="cd05237">
    <property type="entry name" value="UDP_invert_4-6DH_SDR_e"/>
    <property type="match status" value="1"/>
</dbReference>
<dbReference type="Gene3D" id="3.40.50.720">
    <property type="entry name" value="NAD(P)-binding Rossmann-like Domain"/>
    <property type="match status" value="2"/>
</dbReference>
<dbReference type="PANTHER" id="PTHR43318:SF1">
    <property type="entry name" value="POLYSACCHARIDE BIOSYNTHESIS PROTEIN EPSC-RELATED"/>
    <property type="match status" value="1"/>
</dbReference>
<feature type="transmembrane region" description="Helical" evidence="2">
    <location>
        <begin position="80"/>
        <end position="97"/>
    </location>
</feature>
<sequence length="613" mass="67893">MQVTKKIKFFTIAIADLLCVFFSAAITYLLLLYYVHVSFRNILFLVLVYYGVHFIVGYFLKNHLATIRLFSIHDVRNLGVSNILAGLVTTVVYLTVFDNVSLRFIFLLTVFSIGAMALLRLAWRFYINEREKQHNPLAASQKSGTRTLLVGAGRAGRIFIQSFNRKNGVYRLVGIVDDNPEKRGTYLDGIRVLGSLDQVPEIIKSYQVELIMITAPSLPGEQIERILDAANAANIKVNQMPVVESTLSGYQVKYEKTPQEIDIADLLGRKEVELDDSKPLEQISGHTVLVTGAGGSIGSEICRQVIKFAPKKLILLGHGENSIYLINQELRAMNLPNVQIIPVIADVQDGDYIYEVMEKHHPDIVYHAAAHKHVPLMEANPTEAVKNNIYGTYNVAKAAKESGVDVFVMVSTDKANNPPNVMGATKRIAEMIVTGLNDDNGGTVFTAVRFGNVLGSRGSVIPLFKKQIAAGGPVTVTDFNMRRFFMTIPEASRLVVQAGANAQGGEIFILDMGEEVYILDLAKKMIKLSGFTEEEIGIVETGIRPGEKLYEELLLTDETTGRRVDDKIFVGKIHNLPLTTIRDFVESLDLSGQANSDLAQELVAFVHRDTAEE</sequence>
<dbReference type="InterPro" id="IPR003869">
    <property type="entry name" value="Polysac_CapD-like"/>
</dbReference>
<feature type="domain" description="Polysaccharide biosynthesis protein CapD-like" evidence="3">
    <location>
        <begin position="288"/>
        <end position="570"/>
    </location>
</feature>
<dbReference type="InterPro" id="IPR036291">
    <property type="entry name" value="NAD(P)-bd_dom_sf"/>
</dbReference>
<dbReference type="RefSeq" id="WP_268751885.1">
    <property type="nucleotide sequence ID" value="NZ_JAPRFQ010000001.1"/>
</dbReference>
<evidence type="ECO:0000313" key="5">
    <source>
        <dbReference type="Proteomes" id="UP001146670"/>
    </source>
</evidence>
<evidence type="ECO:0000313" key="4">
    <source>
        <dbReference type="EMBL" id="MCZ0725569.1"/>
    </source>
</evidence>
<feature type="transmembrane region" description="Helical" evidence="2">
    <location>
        <begin position="103"/>
        <end position="123"/>
    </location>
</feature>
<protein>
    <submittedName>
        <fullName evidence="4">Nucleoside-diphosphate sugar epimerase/dehydratase</fullName>
    </submittedName>
</protein>
<dbReference type="Pfam" id="PF02719">
    <property type="entry name" value="Polysacc_synt_2"/>
    <property type="match status" value="1"/>
</dbReference>
<organism evidence="4 5">
    <name type="scientific">Aerococcus kribbianus</name>
    <dbReference type="NCBI Taxonomy" id="2999064"/>
    <lineage>
        <taxon>Bacteria</taxon>
        <taxon>Bacillati</taxon>
        <taxon>Bacillota</taxon>
        <taxon>Bacilli</taxon>
        <taxon>Lactobacillales</taxon>
        <taxon>Aerococcaceae</taxon>
        <taxon>Aerococcus</taxon>
    </lineage>
</organism>
<accession>A0A9X3FUR0</accession>
<evidence type="ECO:0000259" key="3">
    <source>
        <dbReference type="Pfam" id="PF02719"/>
    </source>
</evidence>
<proteinExistence type="inferred from homology"/>
<dbReference type="PANTHER" id="PTHR43318">
    <property type="entry name" value="UDP-N-ACETYLGLUCOSAMINE 4,6-DEHYDRATASE"/>
    <property type="match status" value="1"/>
</dbReference>
<dbReference type="Proteomes" id="UP001146670">
    <property type="component" value="Unassembled WGS sequence"/>
</dbReference>
<feature type="transmembrane region" description="Helical" evidence="2">
    <location>
        <begin position="12"/>
        <end position="36"/>
    </location>
</feature>
<keyword evidence="5" id="KW-1185">Reference proteome</keyword>
<gene>
    <name evidence="4" type="ORF">OW157_03170</name>
</gene>
<reference evidence="4" key="1">
    <citation type="submission" date="2022-12" db="EMBL/GenBank/DDBJ databases">
        <title>Description and comparative metabolic analysis of Aerococcus sp. nov., isolated from the feces of a pig.</title>
        <authorList>
            <person name="Chang Y.-H."/>
        </authorList>
    </citation>
    <scope>NUCLEOTIDE SEQUENCE</scope>
    <source>
        <strain evidence="4">YH-aer222</strain>
    </source>
</reference>
<keyword evidence="2" id="KW-0472">Membrane</keyword>
<dbReference type="InterPro" id="IPR051203">
    <property type="entry name" value="Polysaccharide_Synthase-Rel"/>
</dbReference>
<keyword evidence="2" id="KW-1133">Transmembrane helix</keyword>
<dbReference type="EMBL" id="JAPRFR010000001">
    <property type="protein sequence ID" value="MCZ0725569.1"/>
    <property type="molecule type" value="Genomic_DNA"/>
</dbReference>
<evidence type="ECO:0000256" key="2">
    <source>
        <dbReference type="SAM" id="Phobius"/>
    </source>
</evidence>
<name>A0A9X3FUR0_9LACT</name>
<keyword evidence="2" id="KW-0812">Transmembrane</keyword>
<comment type="caution">
    <text evidence="4">The sequence shown here is derived from an EMBL/GenBank/DDBJ whole genome shotgun (WGS) entry which is preliminary data.</text>
</comment>
<comment type="similarity">
    <text evidence="1">Belongs to the polysaccharide synthase family.</text>
</comment>
<evidence type="ECO:0000256" key="1">
    <source>
        <dbReference type="ARBA" id="ARBA00007430"/>
    </source>
</evidence>
<dbReference type="SUPFAM" id="SSF51735">
    <property type="entry name" value="NAD(P)-binding Rossmann-fold domains"/>
    <property type="match status" value="2"/>
</dbReference>